<dbReference type="InterPro" id="IPR041131">
    <property type="entry name" value="MuF_C"/>
</dbReference>
<accession>A0ABR7GD49</accession>
<evidence type="ECO:0000259" key="1">
    <source>
        <dbReference type="Pfam" id="PF18819"/>
    </source>
</evidence>
<gene>
    <name evidence="2" type="ORF">H8R94_01775</name>
</gene>
<evidence type="ECO:0000313" key="3">
    <source>
        <dbReference type="Proteomes" id="UP000643810"/>
    </source>
</evidence>
<dbReference type="Pfam" id="PF18819">
    <property type="entry name" value="MuF_C"/>
    <property type="match status" value="1"/>
</dbReference>
<feature type="domain" description="Phage MuF C-terminal" evidence="1">
    <location>
        <begin position="147"/>
        <end position="252"/>
    </location>
</feature>
<reference evidence="2 3" key="1">
    <citation type="submission" date="2020-08" db="EMBL/GenBank/DDBJ databases">
        <title>Genome public.</title>
        <authorList>
            <person name="Liu C."/>
            <person name="Sun Q."/>
        </authorList>
    </citation>
    <scope>NUCLEOTIDE SEQUENCE [LARGE SCALE GENOMIC DNA]</scope>
    <source>
        <strain evidence="2 3">NSJ-9</strain>
    </source>
</reference>
<proteinExistence type="predicted"/>
<comment type="caution">
    <text evidence="2">The sequence shown here is derived from an EMBL/GenBank/DDBJ whole genome shotgun (WGS) entry which is preliminary data.</text>
</comment>
<protein>
    <recommendedName>
        <fullName evidence="1">Phage MuF C-terminal domain-containing protein</fullName>
    </recommendedName>
</protein>
<evidence type="ECO:0000313" key="2">
    <source>
        <dbReference type="EMBL" id="MBC5685355.1"/>
    </source>
</evidence>
<dbReference type="Proteomes" id="UP000643810">
    <property type="component" value="Unassembled WGS sequence"/>
</dbReference>
<sequence length="304" mass="34623">MQKYGGIIWQERLKNNMQANVLANILLLSEKELDEVETGKTELSDVRLNICANIFRISKEAMIQGVRKDALSDDEIRERLQDINRQISGLKPEKTFAEQIDEVIEGKYPRYDALKVGDTPKILLDIGCEQLPILYTQGHLKKALEVKDEKKHGYGLSVDQVKNIYSKIEKPVMLYDSLTRDDSIMILTDEIDASNSPVMISICANGTGSYQAQIVSSNIATSIYEKNNIENLLKLVLEQQKVLFYDKNKSQELFSLLGLQFPEGFNNLDYDIVIRTSDHVVKNDISDEYDIAPVEETEKQPKMQ</sequence>
<name>A0ABR7GD49_9FIRM</name>
<dbReference type="RefSeq" id="WP_186853700.1">
    <property type="nucleotide sequence ID" value="NZ_JACOPG010000001.1"/>
</dbReference>
<keyword evidence="3" id="KW-1185">Reference proteome</keyword>
<organism evidence="2 3">
    <name type="scientific">Roseburia lenta</name>
    <dbReference type="NCBI Taxonomy" id="2763061"/>
    <lineage>
        <taxon>Bacteria</taxon>
        <taxon>Bacillati</taxon>
        <taxon>Bacillota</taxon>
        <taxon>Clostridia</taxon>
        <taxon>Lachnospirales</taxon>
        <taxon>Lachnospiraceae</taxon>
        <taxon>Roseburia</taxon>
    </lineage>
</organism>
<dbReference type="EMBL" id="JACOPG010000001">
    <property type="protein sequence ID" value="MBC5685355.1"/>
    <property type="molecule type" value="Genomic_DNA"/>
</dbReference>